<dbReference type="RefSeq" id="WP_335964158.1">
    <property type="nucleotide sequence ID" value="NZ_JAXBLX010000089.1"/>
</dbReference>
<sequence>MQNVLRQLIGQQVILGTVADEPNTPPLLFLVTIDDVNDFLVTVTDPNTNITNVVAISAVTAVLFPPGPEIELEPPVDFPGECHCVERPMRELLKTLITSNVNLRSRQGSFAQNVSIQRVGLGIAYGQLDIGGGNIVDIALSICEIAQVELP</sequence>
<evidence type="ECO:0000313" key="2">
    <source>
        <dbReference type="Proteomes" id="UP001589838"/>
    </source>
</evidence>
<keyword evidence="2" id="KW-1185">Reference proteome</keyword>
<comment type="caution">
    <text evidence="1">The sequence shown here is derived from an EMBL/GenBank/DDBJ whole genome shotgun (WGS) entry which is preliminary data.</text>
</comment>
<name>A0ABV6KA25_9BACI</name>
<proteinExistence type="predicted"/>
<dbReference type="EMBL" id="JBHLUX010000011">
    <property type="protein sequence ID" value="MFC0469787.1"/>
    <property type="molecule type" value="Genomic_DNA"/>
</dbReference>
<dbReference type="Proteomes" id="UP001589838">
    <property type="component" value="Unassembled WGS sequence"/>
</dbReference>
<protein>
    <submittedName>
        <fullName evidence="1">Uncharacterized protein</fullName>
    </submittedName>
</protein>
<gene>
    <name evidence="1" type="ORF">ACFFHM_04380</name>
</gene>
<organism evidence="1 2">
    <name type="scientific">Halalkalibacter kiskunsagensis</name>
    <dbReference type="NCBI Taxonomy" id="1548599"/>
    <lineage>
        <taxon>Bacteria</taxon>
        <taxon>Bacillati</taxon>
        <taxon>Bacillota</taxon>
        <taxon>Bacilli</taxon>
        <taxon>Bacillales</taxon>
        <taxon>Bacillaceae</taxon>
        <taxon>Halalkalibacter</taxon>
    </lineage>
</organism>
<accession>A0ABV6KA25</accession>
<evidence type="ECO:0000313" key="1">
    <source>
        <dbReference type="EMBL" id="MFC0469787.1"/>
    </source>
</evidence>
<reference evidence="1 2" key="1">
    <citation type="submission" date="2024-09" db="EMBL/GenBank/DDBJ databases">
        <authorList>
            <person name="Sun Q."/>
            <person name="Mori K."/>
        </authorList>
    </citation>
    <scope>NUCLEOTIDE SEQUENCE [LARGE SCALE GENOMIC DNA]</scope>
    <source>
        <strain evidence="1 2">NCAIM B.02610</strain>
    </source>
</reference>